<evidence type="ECO:0000313" key="1">
    <source>
        <dbReference type="EMBL" id="QHT82073.1"/>
    </source>
</evidence>
<name>A0A6C0HQB1_9ZZZZ</name>
<dbReference type="EMBL" id="MN739995">
    <property type="protein sequence ID" value="QHT82073.1"/>
    <property type="molecule type" value="Genomic_DNA"/>
</dbReference>
<proteinExistence type="predicted"/>
<dbReference type="AlphaFoldDB" id="A0A6C0HQB1"/>
<reference evidence="1" key="1">
    <citation type="journal article" date="2020" name="Nature">
        <title>Giant virus diversity and host interactions through global metagenomics.</title>
        <authorList>
            <person name="Schulz F."/>
            <person name="Roux S."/>
            <person name="Paez-Espino D."/>
            <person name="Jungbluth S."/>
            <person name="Walsh D.A."/>
            <person name="Denef V.J."/>
            <person name="McMahon K.D."/>
            <person name="Konstantinidis K.T."/>
            <person name="Eloe-Fadrosh E.A."/>
            <person name="Kyrpides N.C."/>
            <person name="Woyke T."/>
        </authorList>
    </citation>
    <scope>NUCLEOTIDE SEQUENCE</scope>
    <source>
        <strain evidence="1">GVMAG-M-3300023184-160</strain>
    </source>
</reference>
<organism evidence="1">
    <name type="scientific">viral metagenome</name>
    <dbReference type="NCBI Taxonomy" id="1070528"/>
    <lineage>
        <taxon>unclassified sequences</taxon>
        <taxon>metagenomes</taxon>
        <taxon>organismal metagenomes</taxon>
    </lineage>
</organism>
<sequence length="57" mass="6641">MNLIGILFVVVCVVVLTREKREPFELKKMNDFFELADPYMTNMKQLYVDLKSSGVRA</sequence>
<protein>
    <submittedName>
        <fullName evidence="1">Uncharacterized protein</fullName>
    </submittedName>
</protein>
<accession>A0A6C0HQB1</accession>